<feature type="transmembrane region" description="Helical" evidence="7">
    <location>
        <begin position="152"/>
        <end position="170"/>
    </location>
</feature>
<comment type="caution">
    <text evidence="9">The sequence shown here is derived from an EMBL/GenBank/DDBJ whole genome shotgun (WGS) entry which is preliminary data.</text>
</comment>
<feature type="transmembrane region" description="Helical" evidence="7">
    <location>
        <begin position="91"/>
        <end position="113"/>
    </location>
</feature>
<feature type="domain" description="Cytochrome C biogenesis protein transmembrane" evidence="8">
    <location>
        <begin position="155"/>
        <end position="279"/>
    </location>
</feature>
<evidence type="ECO:0000256" key="6">
    <source>
        <dbReference type="ARBA" id="ARBA00023136"/>
    </source>
</evidence>
<dbReference type="GO" id="GO:0017004">
    <property type="term" value="P:cytochrome complex assembly"/>
    <property type="evidence" value="ECO:0007669"/>
    <property type="project" value="UniProtKB-KW"/>
</dbReference>
<comment type="similarity">
    <text evidence="2">Belongs to the DsbD family.</text>
</comment>
<evidence type="ECO:0000256" key="5">
    <source>
        <dbReference type="ARBA" id="ARBA00022989"/>
    </source>
</evidence>
<dbReference type="InterPro" id="IPR003834">
    <property type="entry name" value="Cyt_c_assmbl_TM_dom"/>
</dbReference>
<evidence type="ECO:0000313" key="10">
    <source>
        <dbReference type="Proteomes" id="UP000752292"/>
    </source>
</evidence>
<evidence type="ECO:0000256" key="7">
    <source>
        <dbReference type="SAM" id="Phobius"/>
    </source>
</evidence>
<evidence type="ECO:0000256" key="2">
    <source>
        <dbReference type="ARBA" id="ARBA00006143"/>
    </source>
</evidence>
<keyword evidence="6 7" id="KW-0472">Membrane</keyword>
<feature type="transmembrane region" description="Helical" evidence="7">
    <location>
        <begin position="224"/>
        <end position="248"/>
    </location>
</feature>
<evidence type="ECO:0000313" key="9">
    <source>
        <dbReference type="EMBL" id="MBI4252147.1"/>
    </source>
</evidence>
<dbReference type="GO" id="GO:0016020">
    <property type="term" value="C:membrane"/>
    <property type="evidence" value="ECO:0007669"/>
    <property type="project" value="UniProtKB-SubCell"/>
</dbReference>
<evidence type="ECO:0000256" key="3">
    <source>
        <dbReference type="ARBA" id="ARBA00022692"/>
    </source>
</evidence>
<feature type="transmembrane region" description="Helical" evidence="7">
    <location>
        <begin position="182"/>
        <end position="212"/>
    </location>
</feature>
<dbReference type="Proteomes" id="UP000752292">
    <property type="component" value="Unassembled WGS sequence"/>
</dbReference>
<evidence type="ECO:0000259" key="8">
    <source>
        <dbReference type="Pfam" id="PF02683"/>
    </source>
</evidence>
<keyword evidence="3 7" id="KW-0812">Transmembrane</keyword>
<proteinExistence type="inferred from homology"/>
<feature type="transmembrane region" description="Helical" evidence="7">
    <location>
        <begin position="54"/>
        <end position="79"/>
    </location>
</feature>
<sequence length="297" mass="31485">MLESVSLWVAFGAGVLSFASPCVLPLFPSYLSYLTGLTHEEMQAREMAPGVRSLVLLNSLFFIAGFSAVFVALGASVSYAGKLLFEYQNGIRLAGGVVITMFGLYVGDRALGFRLQSGLSRRPDWLVGGAACLLFLAGLAGIRAGVPTLGGVSVALALYAMAAVFVPVLSRERRFHLRSKPAGWAGSFLVGVTFAAGWTPCVGPILGSILLFAGTQQTAGRGVLLLSAYSLGLGIPFLLSGLGVGYFLRYYHAFRAYFRAVEFGSSAMLLTVGVLLISNYLSVLSSYLILWTGYTGL</sequence>
<dbReference type="EMBL" id="JACQRX010000295">
    <property type="protein sequence ID" value="MBI4252147.1"/>
    <property type="molecule type" value="Genomic_DNA"/>
</dbReference>
<dbReference type="AlphaFoldDB" id="A0A932ZU35"/>
<keyword evidence="4" id="KW-0201">Cytochrome c-type biogenesis</keyword>
<accession>A0A932ZU35</accession>
<name>A0A932ZU35_UNCTE</name>
<dbReference type="Pfam" id="PF02683">
    <property type="entry name" value="DsbD_TM"/>
    <property type="match status" value="1"/>
</dbReference>
<gene>
    <name evidence="9" type="ORF">HY618_06770</name>
</gene>
<protein>
    <submittedName>
        <fullName evidence="9">Cytochrome c biogenesis protein CcdA</fullName>
    </submittedName>
</protein>
<reference evidence="9" key="1">
    <citation type="submission" date="2020-07" db="EMBL/GenBank/DDBJ databases">
        <title>Huge and variable diversity of episymbiotic CPR bacteria and DPANN archaea in groundwater ecosystems.</title>
        <authorList>
            <person name="He C.Y."/>
            <person name="Keren R."/>
            <person name="Whittaker M."/>
            <person name="Farag I.F."/>
            <person name="Doudna J."/>
            <person name="Cate J.H.D."/>
            <person name="Banfield J.F."/>
        </authorList>
    </citation>
    <scope>NUCLEOTIDE SEQUENCE</scope>
    <source>
        <strain evidence="9">NC_groundwater_1370_Ag_S-0.2um_69_93</strain>
    </source>
</reference>
<feature type="transmembrane region" description="Helical" evidence="7">
    <location>
        <begin position="6"/>
        <end position="33"/>
    </location>
</feature>
<dbReference type="InterPro" id="IPR051790">
    <property type="entry name" value="Cytochrome_c-biogenesis_DsbD"/>
</dbReference>
<dbReference type="PANTHER" id="PTHR31272">
    <property type="entry name" value="CYTOCHROME C-TYPE BIOGENESIS PROTEIN HI_1454-RELATED"/>
    <property type="match status" value="1"/>
</dbReference>
<feature type="transmembrane region" description="Helical" evidence="7">
    <location>
        <begin position="269"/>
        <end position="290"/>
    </location>
</feature>
<evidence type="ECO:0000256" key="4">
    <source>
        <dbReference type="ARBA" id="ARBA00022748"/>
    </source>
</evidence>
<evidence type="ECO:0000256" key="1">
    <source>
        <dbReference type="ARBA" id="ARBA00004141"/>
    </source>
</evidence>
<feature type="transmembrane region" description="Helical" evidence="7">
    <location>
        <begin position="125"/>
        <end position="146"/>
    </location>
</feature>
<organism evidence="9 10">
    <name type="scientific">Tectimicrobiota bacterium</name>
    <dbReference type="NCBI Taxonomy" id="2528274"/>
    <lineage>
        <taxon>Bacteria</taxon>
        <taxon>Pseudomonadati</taxon>
        <taxon>Nitrospinota/Tectimicrobiota group</taxon>
        <taxon>Candidatus Tectimicrobiota</taxon>
    </lineage>
</organism>
<comment type="subcellular location">
    <subcellularLocation>
        <location evidence="1">Membrane</location>
        <topology evidence="1">Multi-pass membrane protein</topology>
    </subcellularLocation>
</comment>
<dbReference type="PANTHER" id="PTHR31272:SF4">
    <property type="entry name" value="CYTOCHROME C-TYPE BIOGENESIS PROTEIN HI_1454-RELATED"/>
    <property type="match status" value="1"/>
</dbReference>
<keyword evidence="5 7" id="KW-1133">Transmembrane helix</keyword>